<dbReference type="Gene3D" id="3.30.70.920">
    <property type="match status" value="1"/>
</dbReference>
<dbReference type="AlphaFoldDB" id="A0A7W6J7K0"/>
<keyword evidence="6" id="KW-1185">Reference proteome</keyword>
<dbReference type="InterPro" id="IPR000485">
    <property type="entry name" value="AsnC-type_HTH_dom"/>
</dbReference>
<keyword evidence="2" id="KW-0238">DNA-binding</keyword>
<feature type="domain" description="HTH asnC-type" evidence="4">
    <location>
        <begin position="1"/>
        <end position="62"/>
    </location>
</feature>
<dbReference type="GO" id="GO:0005829">
    <property type="term" value="C:cytosol"/>
    <property type="evidence" value="ECO:0007669"/>
    <property type="project" value="TreeGrafter"/>
</dbReference>
<protein>
    <submittedName>
        <fullName evidence="5">Lrp/AsnC family leucine-responsive transcriptional regulator</fullName>
    </submittedName>
</protein>
<evidence type="ECO:0000259" key="4">
    <source>
        <dbReference type="PROSITE" id="PS50956"/>
    </source>
</evidence>
<dbReference type="InterPro" id="IPR036390">
    <property type="entry name" value="WH_DNA-bd_sf"/>
</dbReference>
<gene>
    <name evidence="5" type="ORF">GGR23_003407</name>
</gene>
<proteinExistence type="predicted"/>
<dbReference type="InterPro" id="IPR036388">
    <property type="entry name" value="WH-like_DNA-bd_sf"/>
</dbReference>
<dbReference type="PRINTS" id="PR00033">
    <property type="entry name" value="HTHASNC"/>
</dbReference>
<name>A0A7W6J7K0_9HYPH</name>
<dbReference type="GO" id="GO:0043565">
    <property type="term" value="F:sequence-specific DNA binding"/>
    <property type="evidence" value="ECO:0007669"/>
    <property type="project" value="InterPro"/>
</dbReference>
<keyword evidence="3" id="KW-0804">Transcription</keyword>
<evidence type="ECO:0000313" key="6">
    <source>
        <dbReference type="Proteomes" id="UP000528286"/>
    </source>
</evidence>
<dbReference type="RefSeq" id="WP_183367485.1">
    <property type="nucleotide sequence ID" value="NZ_JACIEZ010000008.1"/>
</dbReference>
<dbReference type="Pfam" id="PF13412">
    <property type="entry name" value="HTH_24"/>
    <property type="match status" value="1"/>
</dbReference>
<evidence type="ECO:0000313" key="5">
    <source>
        <dbReference type="EMBL" id="MBB4066192.1"/>
    </source>
</evidence>
<dbReference type="SMART" id="SM00344">
    <property type="entry name" value="HTH_ASNC"/>
    <property type="match status" value="1"/>
</dbReference>
<dbReference type="PANTHER" id="PTHR30154:SF34">
    <property type="entry name" value="TRANSCRIPTIONAL REGULATOR AZLB"/>
    <property type="match status" value="1"/>
</dbReference>
<comment type="caution">
    <text evidence="5">The sequence shown here is derived from an EMBL/GenBank/DDBJ whole genome shotgun (WGS) entry which is preliminary data.</text>
</comment>
<keyword evidence="1" id="KW-0805">Transcription regulation</keyword>
<dbReference type="PROSITE" id="PS50956">
    <property type="entry name" value="HTH_ASNC_2"/>
    <property type="match status" value="1"/>
</dbReference>
<evidence type="ECO:0000256" key="3">
    <source>
        <dbReference type="ARBA" id="ARBA00023163"/>
    </source>
</evidence>
<dbReference type="InterPro" id="IPR019888">
    <property type="entry name" value="Tscrpt_reg_AsnC-like"/>
</dbReference>
<dbReference type="Gene3D" id="1.10.10.10">
    <property type="entry name" value="Winged helix-like DNA-binding domain superfamily/Winged helix DNA-binding domain"/>
    <property type="match status" value="1"/>
</dbReference>
<dbReference type="Proteomes" id="UP000528286">
    <property type="component" value="Unassembled WGS sequence"/>
</dbReference>
<sequence>MDDKDLQLLKALQTNARLTSIELADKIHLSPSPVQRRQKQLEKDGVIQSYVTLLDQEKLGLKVSVFVSVQLVSQDDENISSFERDIATIPQVMECYLMTGDYDYLLRVVTRDLNEFEELLRSRLIKMKQVKSIRSSSALRRVVYKTALPIG</sequence>
<dbReference type="SUPFAM" id="SSF46785">
    <property type="entry name" value="Winged helix' DNA-binding domain"/>
    <property type="match status" value="1"/>
</dbReference>
<dbReference type="PANTHER" id="PTHR30154">
    <property type="entry name" value="LEUCINE-RESPONSIVE REGULATORY PROTEIN"/>
    <property type="match status" value="1"/>
</dbReference>
<reference evidence="5 6" key="1">
    <citation type="submission" date="2020-08" db="EMBL/GenBank/DDBJ databases">
        <title>Genomic Encyclopedia of Type Strains, Phase IV (KMG-IV): sequencing the most valuable type-strain genomes for metagenomic binning, comparative biology and taxonomic classification.</title>
        <authorList>
            <person name="Goeker M."/>
        </authorList>
    </citation>
    <scope>NUCLEOTIDE SEQUENCE [LARGE SCALE GENOMIC DNA]</scope>
    <source>
        <strain evidence="5 6">DSM 29853</strain>
    </source>
</reference>
<evidence type="ECO:0000256" key="2">
    <source>
        <dbReference type="ARBA" id="ARBA00023125"/>
    </source>
</evidence>
<dbReference type="GO" id="GO:0043200">
    <property type="term" value="P:response to amino acid"/>
    <property type="evidence" value="ECO:0007669"/>
    <property type="project" value="TreeGrafter"/>
</dbReference>
<dbReference type="SUPFAM" id="SSF54909">
    <property type="entry name" value="Dimeric alpha+beta barrel"/>
    <property type="match status" value="1"/>
</dbReference>
<dbReference type="InterPro" id="IPR011008">
    <property type="entry name" value="Dimeric_a/b-barrel"/>
</dbReference>
<organism evidence="5 6">
    <name type="scientific">Gellertiella hungarica</name>
    <dbReference type="NCBI Taxonomy" id="1572859"/>
    <lineage>
        <taxon>Bacteria</taxon>
        <taxon>Pseudomonadati</taxon>
        <taxon>Pseudomonadota</taxon>
        <taxon>Alphaproteobacteria</taxon>
        <taxon>Hyphomicrobiales</taxon>
        <taxon>Rhizobiaceae</taxon>
        <taxon>Gellertiella</taxon>
    </lineage>
</organism>
<dbReference type="InterPro" id="IPR019887">
    <property type="entry name" value="Tscrpt_reg_AsnC/Lrp_C"/>
</dbReference>
<dbReference type="EMBL" id="JACIEZ010000008">
    <property type="protein sequence ID" value="MBB4066192.1"/>
    <property type="molecule type" value="Genomic_DNA"/>
</dbReference>
<accession>A0A7W6J7K0</accession>
<dbReference type="Pfam" id="PF01037">
    <property type="entry name" value="AsnC_trans_reg"/>
    <property type="match status" value="1"/>
</dbReference>
<evidence type="ECO:0000256" key="1">
    <source>
        <dbReference type="ARBA" id="ARBA00023015"/>
    </source>
</evidence>